<accession>A0A1I0F9D2</accession>
<protein>
    <submittedName>
        <fullName evidence="2">Cupin domain-containing protein</fullName>
    </submittedName>
</protein>
<dbReference type="InterPro" id="IPR011051">
    <property type="entry name" value="RmlC_Cupin_sf"/>
</dbReference>
<keyword evidence="3" id="KW-1185">Reference proteome</keyword>
<dbReference type="InterPro" id="IPR013096">
    <property type="entry name" value="Cupin_2"/>
</dbReference>
<proteinExistence type="predicted"/>
<dbReference type="Pfam" id="PF07883">
    <property type="entry name" value="Cupin_2"/>
    <property type="match status" value="1"/>
</dbReference>
<dbReference type="EMBL" id="FOHS01000002">
    <property type="protein sequence ID" value="SET53735.1"/>
    <property type="molecule type" value="Genomic_DNA"/>
</dbReference>
<dbReference type="SUPFAM" id="SSF51182">
    <property type="entry name" value="RmlC-like cupins"/>
    <property type="match status" value="1"/>
</dbReference>
<dbReference type="AlphaFoldDB" id="A0A1I0F9D2"/>
<dbReference type="Proteomes" id="UP000198697">
    <property type="component" value="Unassembled WGS sequence"/>
</dbReference>
<evidence type="ECO:0000313" key="3">
    <source>
        <dbReference type="Proteomes" id="UP000198697"/>
    </source>
</evidence>
<name>A0A1I0F9D2_9BACT</name>
<evidence type="ECO:0000259" key="1">
    <source>
        <dbReference type="Pfam" id="PF07883"/>
    </source>
</evidence>
<dbReference type="Gene3D" id="2.60.120.10">
    <property type="entry name" value="Jelly Rolls"/>
    <property type="match status" value="1"/>
</dbReference>
<gene>
    <name evidence="2" type="ORF">SAMN04487998_2145</name>
</gene>
<dbReference type="STRING" id="82805.SAMN04487998_2145"/>
<feature type="domain" description="Cupin type-2" evidence="1">
    <location>
        <begin position="34"/>
        <end position="94"/>
    </location>
</feature>
<organism evidence="2 3">
    <name type="scientific">Hymenobacter actinosclerus</name>
    <dbReference type="NCBI Taxonomy" id="82805"/>
    <lineage>
        <taxon>Bacteria</taxon>
        <taxon>Pseudomonadati</taxon>
        <taxon>Bacteroidota</taxon>
        <taxon>Cytophagia</taxon>
        <taxon>Cytophagales</taxon>
        <taxon>Hymenobacteraceae</taxon>
        <taxon>Hymenobacter</taxon>
    </lineage>
</organism>
<dbReference type="InterPro" id="IPR014710">
    <property type="entry name" value="RmlC-like_jellyroll"/>
</dbReference>
<sequence length="99" mass="10761">MKSGSLLNGRHQALGPQKGHVLLNKDGQRIIYKTLEAGETMPTHHHDGGDVLVVVLAGRLSITQEEQTVDVEAGDYVIFPVGAPHSLVCHEAARIVIYR</sequence>
<evidence type="ECO:0000313" key="2">
    <source>
        <dbReference type="EMBL" id="SET53735.1"/>
    </source>
</evidence>
<reference evidence="3" key="1">
    <citation type="submission" date="2016-10" db="EMBL/GenBank/DDBJ databases">
        <authorList>
            <person name="Varghese N."/>
            <person name="Submissions S."/>
        </authorList>
    </citation>
    <scope>NUCLEOTIDE SEQUENCE [LARGE SCALE GENOMIC DNA]</scope>
    <source>
        <strain evidence="3">DSM 15310</strain>
    </source>
</reference>